<keyword evidence="4" id="KW-0472">Membrane</keyword>
<feature type="chain" id="PRO_5016959384" evidence="6">
    <location>
        <begin position="20"/>
        <end position="505"/>
    </location>
</feature>
<comment type="subcellular location">
    <subcellularLocation>
        <location evidence="1">Cell outer membrane</location>
    </subcellularLocation>
</comment>
<keyword evidence="5" id="KW-0998">Cell outer membrane</keyword>
<dbReference type="SUPFAM" id="SSF48452">
    <property type="entry name" value="TPR-like"/>
    <property type="match status" value="1"/>
</dbReference>
<evidence type="ECO:0000256" key="5">
    <source>
        <dbReference type="ARBA" id="ARBA00023237"/>
    </source>
</evidence>
<dbReference type="Pfam" id="PF07980">
    <property type="entry name" value="SusD_RagB"/>
    <property type="match status" value="1"/>
</dbReference>
<dbReference type="InterPro" id="IPR033985">
    <property type="entry name" value="SusD-like_N"/>
</dbReference>
<evidence type="ECO:0000256" key="6">
    <source>
        <dbReference type="SAM" id="SignalP"/>
    </source>
</evidence>
<dbReference type="OrthoDB" id="9773740at2"/>
<evidence type="ECO:0000256" key="4">
    <source>
        <dbReference type="ARBA" id="ARBA00023136"/>
    </source>
</evidence>
<dbReference type="InterPro" id="IPR012944">
    <property type="entry name" value="SusD_RagB_dom"/>
</dbReference>
<dbReference type="EMBL" id="QCXX01000005">
    <property type="protein sequence ID" value="PUV22820.1"/>
    <property type="molecule type" value="Genomic_DNA"/>
</dbReference>
<comment type="similarity">
    <text evidence="2">Belongs to the SusD family.</text>
</comment>
<keyword evidence="10" id="KW-1185">Reference proteome</keyword>
<evidence type="ECO:0000313" key="10">
    <source>
        <dbReference type="Proteomes" id="UP000250831"/>
    </source>
</evidence>
<dbReference type="AlphaFoldDB" id="A0A363NQ21"/>
<evidence type="ECO:0000256" key="1">
    <source>
        <dbReference type="ARBA" id="ARBA00004442"/>
    </source>
</evidence>
<reference evidence="9 10" key="1">
    <citation type="submission" date="2018-04" db="EMBL/GenBank/DDBJ databases">
        <title>Sphingobacterium sp. M46 Genome.</title>
        <authorList>
            <person name="Cheng J."/>
            <person name="Li Y."/>
        </authorList>
    </citation>
    <scope>NUCLEOTIDE SEQUENCE [LARGE SCALE GENOMIC DNA]</scope>
    <source>
        <strain evidence="9 10">M46</strain>
    </source>
</reference>
<proteinExistence type="inferred from homology"/>
<dbReference type="Gene3D" id="1.25.40.390">
    <property type="match status" value="1"/>
</dbReference>
<comment type="caution">
    <text evidence="9">The sequence shown here is derived from an EMBL/GenBank/DDBJ whole genome shotgun (WGS) entry which is preliminary data.</text>
</comment>
<dbReference type="PROSITE" id="PS51257">
    <property type="entry name" value="PROKAR_LIPOPROTEIN"/>
    <property type="match status" value="1"/>
</dbReference>
<evidence type="ECO:0000313" key="9">
    <source>
        <dbReference type="EMBL" id="PUV22820.1"/>
    </source>
</evidence>
<keyword evidence="3 6" id="KW-0732">Signal</keyword>
<dbReference type="GO" id="GO:0009279">
    <property type="term" value="C:cell outer membrane"/>
    <property type="evidence" value="ECO:0007669"/>
    <property type="project" value="UniProtKB-SubCell"/>
</dbReference>
<dbReference type="CDD" id="cd08977">
    <property type="entry name" value="SusD"/>
    <property type="match status" value="1"/>
</dbReference>
<dbReference type="Pfam" id="PF14322">
    <property type="entry name" value="SusD-like_3"/>
    <property type="match status" value="1"/>
</dbReference>
<evidence type="ECO:0000256" key="2">
    <source>
        <dbReference type="ARBA" id="ARBA00006275"/>
    </source>
</evidence>
<evidence type="ECO:0000259" key="7">
    <source>
        <dbReference type="Pfam" id="PF07980"/>
    </source>
</evidence>
<evidence type="ECO:0000256" key="3">
    <source>
        <dbReference type="ARBA" id="ARBA00022729"/>
    </source>
</evidence>
<organism evidence="9 10">
    <name type="scientific">Sphingobacterium athyrii</name>
    <dbReference type="NCBI Taxonomy" id="2152717"/>
    <lineage>
        <taxon>Bacteria</taxon>
        <taxon>Pseudomonadati</taxon>
        <taxon>Bacteroidota</taxon>
        <taxon>Sphingobacteriia</taxon>
        <taxon>Sphingobacteriales</taxon>
        <taxon>Sphingobacteriaceae</taxon>
        <taxon>Sphingobacterium</taxon>
    </lineage>
</organism>
<feature type="signal peptide" evidence="6">
    <location>
        <begin position="1"/>
        <end position="19"/>
    </location>
</feature>
<protein>
    <submittedName>
        <fullName evidence="9">RagB/SusD family nutrient uptake outer membrane protein</fullName>
    </submittedName>
</protein>
<feature type="domain" description="SusD-like N-terminal" evidence="8">
    <location>
        <begin position="120"/>
        <end position="236"/>
    </location>
</feature>
<gene>
    <name evidence="9" type="ORF">DCO56_18010</name>
</gene>
<dbReference type="Proteomes" id="UP000250831">
    <property type="component" value="Unassembled WGS sequence"/>
</dbReference>
<dbReference type="RefSeq" id="WP_108635155.1">
    <property type="nucleotide sequence ID" value="NZ_QCXX01000005.1"/>
</dbReference>
<name>A0A363NQ21_9SPHI</name>
<sequence length="505" mass="58114">MRKKFLYLFILGASLGLGSCGKDFLNITQIDKLTGNNYWTRQADVDQYMGGIYSTFREATMTNIFFPASGDLRCAPINRTSATSGAGRDYISLLRQNDLNAIMSRTGEDVSNNFAYFRFPRITQWNNFYKMVQNANIVIYQLENKDMPFLSEDMKKTYKAEAVFLRSLAYFFMVRLYGDVPYYTDVNTNPLPRTNMFTVLKNLSADLDATYKDLPWTYDDPSVVAVKAMRGAAIALNMHINMWIAGLGTDDKTVLYQKVADLGKELMEENGGAYALLDLSRTKEIFKGRTKEGLFEIVQNFNYGESFHLSASYSDYVLHAPNKVTTKSYIYYDPKFMEKMYPPTEDDQRKVYWFDKDIYSTNGDFQCLKFSNVFMEEGEDNNPDDNQMVFRYSDPILLRAEALAELGKDEEARTVVNVIRTRAKAAPIRDSGDDLKDAIWWERVRELLGEANFFYDLVRTKKVINSEYTSAPMSVAAFNSGGWTWPIDKSARTNNPYMQLNNYWN</sequence>
<feature type="domain" description="RagB/SusD" evidence="7">
    <location>
        <begin position="361"/>
        <end position="504"/>
    </location>
</feature>
<dbReference type="InterPro" id="IPR011990">
    <property type="entry name" value="TPR-like_helical_dom_sf"/>
</dbReference>
<accession>A0A363NQ21</accession>
<evidence type="ECO:0000259" key="8">
    <source>
        <dbReference type="Pfam" id="PF14322"/>
    </source>
</evidence>